<reference evidence="3 4" key="1">
    <citation type="journal article" date="2017" name="Nat. Commun.">
        <title>In situ click chemistry generation of cyclooxygenase-2 inhibitors.</title>
        <authorList>
            <person name="Bhardwaj A."/>
            <person name="Kaur J."/>
            <person name="Wuest M."/>
            <person name="Wuest F."/>
        </authorList>
    </citation>
    <scope>NUCLEOTIDE SEQUENCE [LARGE SCALE GENOMIC DNA]</scope>
    <source>
        <strain evidence="3">S2_012_000_R3_94</strain>
    </source>
</reference>
<dbReference type="EMBL" id="VAFL01000001">
    <property type="protein sequence ID" value="TKW68827.1"/>
    <property type="molecule type" value="Genomic_DNA"/>
</dbReference>
<accession>A0A533IEE0</accession>
<dbReference type="SUPFAM" id="SSF51735">
    <property type="entry name" value="NAD(P)-binding Rossmann-fold domains"/>
    <property type="match status" value="1"/>
</dbReference>
<dbReference type="GO" id="GO:0000166">
    <property type="term" value="F:nucleotide binding"/>
    <property type="evidence" value="ECO:0007669"/>
    <property type="project" value="InterPro"/>
</dbReference>
<dbReference type="PANTHER" id="PTHR43377:SF8">
    <property type="entry name" value="BLR3664 PROTEIN"/>
    <property type="match status" value="1"/>
</dbReference>
<gene>
    <name evidence="3" type="ORF">DI616_02200</name>
</gene>
<dbReference type="Pfam" id="PF22725">
    <property type="entry name" value="GFO_IDH_MocA_C3"/>
    <property type="match status" value="1"/>
</dbReference>
<evidence type="ECO:0000313" key="4">
    <source>
        <dbReference type="Proteomes" id="UP000315344"/>
    </source>
</evidence>
<evidence type="ECO:0000259" key="2">
    <source>
        <dbReference type="Pfam" id="PF22725"/>
    </source>
</evidence>
<feature type="domain" description="GFO/IDH/MocA-like oxidoreductase" evidence="2">
    <location>
        <begin position="179"/>
        <end position="284"/>
    </location>
</feature>
<dbReference type="InterPro" id="IPR051450">
    <property type="entry name" value="Gfo/Idh/MocA_Oxidoreductases"/>
</dbReference>
<dbReference type="InterPro" id="IPR036291">
    <property type="entry name" value="NAD(P)-bd_dom_sf"/>
</dbReference>
<feature type="domain" description="Gfo/Idh/MocA-like oxidoreductase N-terminal" evidence="1">
    <location>
        <begin position="54"/>
        <end position="170"/>
    </location>
</feature>
<dbReference type="SUPFAM" id="SSF55347">
    <property type="entry name" value="Glyceraldehyde-3-phosphate dehydrogenase-like, C-terminal domain"/>
    <property type="match status" value="1"/>
</dbReference>
<organism evidence="3 4">
    <name type="scientific">Paracoccus denitrificans</name>
    <dbReference type="NCBI Taxonomy" id="266"/>
    <lineage>
        <taxon>Bacteria</taxon>
        <taxon>Pseudomonadati</taxon>
        <taxon>Pseudomonadota</taxon>
        <taxon>Alphaproteobacteria</taxon>
        <taxon>Rhodobacterales</taxon>
        <taxon>Paracoccaceae</taxon>
        <taxon>Paracoccus</taxon>
    </lineage>
</organism>
<dbReference type="Gene3D" id="3.40.50.720">
    <property type="entry name" value="NAD(P)-binding Rossmann-like Domain"/>
    <property type="match status" value="1"/>
</dbReference>
<comment type="caution">
    <text evidence="3">The sequence shown here is derived from an EMBL/GenBank/DDBJ whole genome shotgun (WGS) entry which is preliminary data.</text>
</comment>
<evidence type="ECO:0000259" key="1">
    <source>
        <dbReference type="Pfam" id="PF01408"/>
    </source>
</evidence>
<protein>
    <submittedName>
        <fullName evidence="3">Gfo/Idh/MocA family oxidoreductase</fullName>
    </submittedName>
</protein>
<dbReference type="InterPro" id="IPR000683">
    <property type="entry name" value="Gfo/Idh/MocA-like_OxRdtase_N"/>
</dbReference>
<dbReference type="PANTHER" id="PTHR43377">
    <property type="entry name" value="BILIVERDIN REDUCTASE A"/>
    <property type="match status" value="1"/>
</dbReference>
<sequence>MARDRIARNRYQPCLAIQPRRMIIALGHTMDNHGYSSLLEFNSDTGALMNNETRIAVVGAGLIGQTHIETIARTPQAVLAAIVEPSEQGTEIAKNFQTPLYRDLGAMIAAGGIDGAIVATPNSTHLPVAEALLNAGIPVLLEKPVAQSLEAAARLVSVTRSNDAPLLVGHHRRHNPLIKAARQAISQGAIGDLVVANVVTTLMKPDPYFDTAWRRSAGSGGPLLINLIHEVDLIRHFFGEVAEAQAQVANTRRGLEVEESAAVSLRLESGALVGMTISDAASGPWAWDLTAGENPTRFPSHPVSAHHYAGSAGGLSLPDLTLWRHPGAPDWMTEMVPSKLPVDPADPYIAQLKHFIDVIAGRDVPLITAADGSANMACIEAILEAARTGRTTRVDLSSLEG</sequence>
<dbReference type="InterPro" id="IPR055170">
    <property type="entry name" value="GFO_IDH_MocA-like_dom"/>
</dbReference>
<proteinExistence type="predicted"/>
<dbReference type="Proteomes" id="UP000315344">
    <property type="component" value="Unassembled WGS sequence"/>
</dbReference>
<name>A0A533IEE0_PARDE</name>
<evidence type="ECO:0000313" key="3">
    <source>
        <dbReference type="EMBL" id="TKW68827.1"/>
    </source>
</evidence>
<dbReference type="Gene3D" id="3.30.360.10">
    <property type="entry name" value="Dihydrodipicolinate Reductase, domain 2"/>
    <property type="match status" value="1"/>
</dbReference>
<dbReference type="AlphaFoldDB" id="A0A533IEE0"/>
<dbReference type="Pfam" id="PF01408">
    <property type="entry name" value="GFO_IDH_MocA"/>
    <property type="match status" value="1"/>
</dbReference>